<proteinExistence type="predicted"/>
<dbReference type="Gene3D" id="1.20.5.510">
    <property type="entry name" value="Single helix bin"/>
    <property type="match status" value="1"/>
</dbReference>
<feature type="chain" id="PRO_5034674936" description="WSC domain-containing protein" evidence="3">
    <location>
        <begin position="25"/>
        <end position="425"/>
    </location>
</feature>
<feature type="compositionally biased region" description="Low complexity" evidence="1">
    <location>
        <begin position="228"/>
        <end position="254"/>
    </location>
</feature>
<feature type="region of interest" description="Disordered" evidence="1">
    <location>
        <begin position="116"/>
        <end position="196"/>
    </location>
</feature>
<keyword evidence="6" id="KW-1185">Reference proteome</keyword>
<feature type="domain" description="WSC" evidence="4">
    <location>
        <begin position="29"/>
        <end position="117"/>
    </location>
</feature>
<evidence type="ECO:0000313" key="5">
    <source>
        <dbReference type="EMBL" id="KAG5422094.1"/>
    </source>
</evidence>
<name>A0A8H7ZJS5_9ASCO</name>
<evidence type="ECO:0000259" key="4">
    <source>
        <dbReference type="PROSITE" id="PS51212"/>
    </source>
</evidence>
<dbReference type="PROSITE" id="PS51212">
    <property type="entry name" value="WSC"/>
    <property type="match status" value="1"/>
</dbReference>
<dbReference type="InterPro" id="IPR002889">
    <property type="entry name" value="WSC_carb-bd"/>
</dbReference>
<keyword evidence="2" id="KW-0472">Membrane</keyword>
<reference evidence="5 6" key="1">
    <citation type="submission" date="2020-12" db="EMBL/GenBank/DDBJ databases">
        <title>Effect of drift, selection, and recombination on the evolution of hybrid genomes in Candida yeast pathogens.</title>
        <authorList>
            <person name="Mixao V."/>
            <person name="Ksiezopolska E."/>
            <person name="Saus E."/>
            <person name="Boekhout T."/>
            <person name="Gacser A."/>
            <person name="Gabaldon T."/>
        </authorList>
    </citation>
    <scope>NUCLEOTIDE SEQUENCE [LARGE SCALE GENOMIC DNA]</scope>
    <source>
        <strain evidence="5 6">BP57</strain>
    </source>
</reference>
<keyword evidence="3" id="KW-0732">Signal</keyword>
<gene>
    <name evidence="5" type="ORF">I9W82_001187</name>
</gene>
<dbReference type="PANTHER" id="PTHR16861">
    <property type="entry name" value="GLYCOPROTEIN 38"/>
    <property type="match status" value="1"/>
</dbReference>
<evidence type="ECO:0000313" key="6">
    <source>
        <dbReference type="Proteomes" id="UP000669133"/>
    </source>
</evidence>
<dbReference type="Pfam" id="PF01822">
    <property type="entry name" value="WSC"/>
    <property type="match status" value="1"/>
</dbReference>
<protein>
    <recommendedName>
        <fullName evidence="4">WSC domain-containing protein</fullName>
    </recommendedName>
</protein>
<dbReference type="OrthoDB" id="5985073at2759"/>
<evidence type="ECO:0000256" key="1">
    <source>
        <dbReference type="SAM" id="MobiDB-lite"/>
    </source>
</evidence>
<sequence>MLHSSLFINLFVTTLVLLVNPARAEWYLPAEQVGCYSKIPSDGDSQGDYAWQSSGYCSTVGCPDSQYIAIKEKECICLSSLPSSSDKVDDSSCSISCPGYGQEMCGGSTDYSIFVGKGNNGEDTSSDSESATASESASTSASASPSLSATEASESSSTNDSGSSKTTSASRTSSSSSSSSNNNKHSPSVIIITSTSDGSDGSVIYETITQSPSTTTAATATATAIATATETETGTSSSSSSSSSDDSKESGGSANTHKKSSNAGAIAGGVVGGVVGAIVVAGLAFFLVRRYRSENDDDDDYDEEGFYNEKSTFNGGGSGGGTISRGIGSHKGSSRKKASPLDMPMINPFHHPEDDSVSNNTLTTATLSANIPQYKTNGGAGLGQNGEFVDPIVPMGRKRLSDGSLADEATDFSRKVLQVANPDES</sequence>
<evidence type="ECO:0000256" key="3">
    <source>
        <dbReference type="SAM" id="SignalP"/>
    </source>
</evidence>
<dbReference type="GeneID" id="93649816"/>
<feature type="transmembrane region" description="Helical" evidence="2">
    <location>
        <begin position="265"/>
        <end position="288"/>
    </location>
</feature>
<feature type="signal peptide" evidence="3">
    <location>
        <begin position="1"/>
        <end position="24"/>
    </location>
</feature>
<keyword evidence="2" id="KW-0812">Transmembrane</keyword>
<dbReference type="SMART" id="SM00321">
    <property type="entry name" value="WSC"/>
    <property type="match status" value="1"/>
</dbReference>
<dbReference type="AlphaFoldDB" id="A0A8H7ZJS5"/>
<feature type="compositionally biased region" description="Low complexity" evidence="1">
    <location>
        <begin position="127"/>
        <end position="188"/>
    </location>
</feature>
<dbReference type="PANTHER" id="PTHR16861:SF7">
    <property type="entry name" value="MEMBRANE ANCHOR OPY2 N-TERMINAL DOMAIN-CONTAINING PROTEIN"/>
    <property type="match status" value="1"/>
</dbReference>
<dbReference type="EMBL" id="JAEOAQ010000001">
    <property type="protein sequence ID" value="KAG5422094.1"/>
    <property type="molecule type" value="Genomic_DNA"/>
</dbReference>
<feature type="region of interest" description="Disordered" evidence="1">
    <location>
        <begin position="296"/>
        <end position="340"/>
    </location>
</feature>
<accession>A0A8H7ZJS5</accession>
<dbReference type="RefSeq" id="XP_067551210.1">
    <property type="nucleotide sequence ID" value="XM_067689906.1"/>
</dbReference>
<dbReference type="Proteomes" id="UP000669133">
    <property type="component" value="Unassembled WGS sequence"/>
</dbReference>
<comment type="caution">
    <text evidence="5">The sequence shown here is derived from an EMBL/GenBank/DDBJ whole genome shotgun (WGS) entry which is preliminary data.</text>
</comment>
<feature type="region of interest" description="Disordered" evidence="1">
    <location>
        <begin position="228"/>
        <end position="263"/>
    </location>
</feature>
<keyword evidence="2" id="KW-1133">Transmembrane helix</keyword>
<feature type="compositionally biased region" description="Gly residues" evidence="1">
    <location>
        <begin position="314"/>
        <end position="323"/>
    </location>
</feature>
<feature type="compositionally biased region" description="Acidic residues" evidence="1">
    <location>
        <begin position="296"/>
        <end position="306"/>
    </location>
</feature>
<evidence type="ECO:0000256" key="2">
    <source>
        <dbReference type="SAM" id="Phobius"/>
    </source>
</evidence>
<organism evidence="5 6">
    <name type="scientific">Candida metapsilosis</name>
    <dbReference type="NCBI Taxonomy" id="273372"/>
    <lineage>
        <taxon>Eukaryota</taxon>
        <taxon>Fungi</taxon>
        <taxon>Dikarya</taxon>
        <taxon>Ascomycota</taxon>
        <taxon>Saccharomycotina</taxon>
        <taxon>Pichiomycetes</taxon>
        <taxon>Debaryomycetaceae</taxon>
        <taxon>Candida/Lodderomyces clade</taxon>
        <taxon>Candida</taxon>
    </lineage>
</organism>